<dbReference type="OrthoDB" id="206201at2759"/>
<organism evidence="5 6">
    <name type="scientific">Thalictrum thalictroides</name>
    <name type="common">Rue-anemone</name>
    <name type="synonym">Anemone thalictroides</name>
    <dbReference type="NCBI Taxonomy" id="46969"/>
    <lineage>
        <taxon>Eukaryota</taxon>
        <taxon>Viridiplantae</taxon>
        <taxon>Streptophyta</taxon>
        <taxon>Embryophyta</taxon>
        <taxon>Tracheophyta</taxon>
        <taxon>Spermatophyta</taxon>
        <taxon>Magnoliopsida</taxon>
        <taxon>Ranunculales</taxon>
        <taxon>Ranunculaceae</taxon>
        <taxon>Thalictroideae</taxon>
        <taxon>Thalictrum</taxon>
    </lineage>
</organism>
<feature type="domain" description="Inhibitor I9" evidence="4">
    <location>
        <begin position="30"/>
        <end position="109"/>
    </location>
</feature>
<dbReference type="Pfam" id="PF05922">
    <property type="entry name" value="Inhibitor_I9"/>
    <property type="match status" value="1"/>
</dbReference>
<dbReference type="GO" id="GO:0006508">
    <property type="term" value="P:proteolysis"/>
    <property type="evidence" value="ECO:0007669"/>
    <property type="project" value="UniProtKB-KW"/>
</dbReference>
<keyword evidence="5" id="KW-0645">Protease</keyword>
<name>A0A7J6X1T7_THATH</name>
<dbReference type="InterPro" id="IPR037045">
    <property type="entry name" value="S8pro/Inhibitor_I9_sf"/>
</dbReference>
<comment type="caution">
    <text evidence="5">The sequence shown here is derived from an EMBL/GenBank/DDBJ whole genome shotgun (WGS) entry which is preliminary data.</text>
</comment>
<comment type="similarity">
    <text evidence="1">Belongs to the peptidase S8 family.</text>
</comment>
<dbReference type="EMBL" id="JABWDY010006980">
    <property type="protein sequence ID" value="KAF5203303.1"/>
    <property type="molecule type" value="Genomic_DNA"/>
</dbReference>
<evidence type="ECO:0000256" key="2">
    <source>
        <dbReference type="ARBA" id="ARBA00022729"/>
    </source>
</evidence>
<keyword evidence="6" id="KW-1185">Reference proteome</keyword>
<dbReference type="GO" id="GO:0004252">
    <property type="term" value="F:serine-type endopeptidase activity"/>
    <property type="evidence" value="ECO:0007669"/>
    <property type="project" value="InterPro"/>
</dbReference>
<accession>A0A7J6X1T7</accession>
<dbReference type="Gene3D" id="3.30.70.80">
    <property type="entry name" value="Peptidase S8 propeptide/proteinase inhibitor I9"/>
    <property type="match status" value="1"/>
</dbReference>
<evidence type="ECO:0000256" key="1">
    <source>
        <dbReference type="ARBA" id="ARBA00011073"/>
    </source>
</evidence>
<dbReference type="AlphaFoldDB" id="A0A7J6X1T7"/>
<dbReference type="InterPro" id="IPR010259">
    <property type="entry name" value="S8pro/Inhibitor_I9"/>
</dbReference>
<keyword evidence="5" id="KW-0378">Hydrolase</keyword>
<sequence length="154" mass="17003">MEHATNKLLFSLFLVSQIVIALSTNVERGSYIIHMDKAAIPAPFSTHHSWYTSTIASLSTEDGNAPVHLYTYKHVMNGFSAVLSKSHLDQLANIPGHIATYPETFGQLHTTHTPTFLGLNKHSGLWPAANYGDDMIIGIIDTGIWPESESFNDH</sequence>
<reference evidence="5 6" key="1">
    <citation type="submission" date="2020-06" db="EMBL/GenBank/DDBJ databases">
        <title>Transcriptomic and genomic resources for Thalictrum thalictroides and T. hernandezii: Facilitating candidate gene discovery in an emerging model plant lineage.</title>
        <authorList>
            <person name="Arias T."/>
            <person name="Riano-Pachon D.M."/>
            <person name="Di Stilio V.S."/>
        </authorList>
    </citation>
    <scope>NUCLEOTIDE SEQUENCE [LARGE SCALE GENOMIC DNA]</scope>
    <source>
        <strain evidence="6">cv. WT478/WT964</strain>
        <tissue evidence="5">Leaves</tissue>
    </source>
</reference>
<keyword evidence="2 3" id="KW-0732">Signal</keyword>
<protein>
    <submittedName>
        <fullName evidence="5">Subtilisin-like protease SBT1.9</fullName>
    </submittedName>
</protein>
<feature type="chain" id="PRO_5029478931" evidence="3">
    <location>
        <begin position="24"/>
        <end position="154"/>
    </location>
</feature>
<dbReference type="Gene3D" id="3.40.50.200">
    <property type="entry name" value="Peptidase S8/S53 domain"/>
    <property type="match status" value="1"/>
</dbReference>
<gene>
    <name evidence="5" type="ORF">FRX31_007109</name>
</gene>
<evidence type="ECO:0000256" key="3">
    <source>
        <dbReference type="SAM" id="SignalP"/>
    </source>
</evidence>
<dbReference type="SUPFAM" id="SSF52743">
    <property type="entry name" value="Subtilisin-like"/>
    <property type="match status" value="1"/>
</dbReference>
<dbReference type="PANTHER" id="PTHR10795">
    <property type="entry name" value="PROPROTEIN CONVERTASE SUBTILISIN/KEXIN"/>
    <property type="match status" value="1"/>
</dbReference>
<feature type="signal peptide" evidence="3">
    <location>
        <begin position="1"/>
        <end position="23"/>
    </location>
</feature>
<dbReference type="Proteomes" id="UP000554482">
    <property type="component" value="Unassembled WGS sequence"/>
</dbReference>
<evidence type="ECO:0000313" key="6">
    <source>
        <dbReference type="Proteomes" id="UP000554482"/>
    </source>
</evidence>
<evidence type="ECO:0000313" key="5">
    <source>
        <dbReference type="EMBL" id="KAF5203303.1"/>
    </source>
</evidence>
<dbReference type="FunFam" id="3.30.70.80:FF:000003">
    <property type="entry name" value="Subtilisin-like protease SBT1.9"/>
    <property type="match status" value="1"/>
</dbReference>
<proteinExistence type="inferred from homology"/>
<dbReference type="InterPro" id="IPR036852">
    <property type="entry name" value="Peptidase_S8/S53_dom_sf"/>
</dbReference>
<evidence type="ECO:0000259" key="4">
    <source>
        <dbReference type="Pfam" id="PF05922"/>
    </source>
</evidence>
<dbReference type="InterPro" id="IPR045051">
    <property type="entry name" value="SBT"/>
</dbReference>
<feature type="non-terminal residue" evidence="5">
    <location>
        <position position="154"/>
    </location>
</feature>